<feature type="transmembrane region" description="Helical" evidence="1">
    <location>
        <begin position="12"/>
        <end position="36"/>
    </location>
</feature>
<dbReference type="PROSITE" id="PS51318">
    <property type="entry name" value="TAT"/>
    <property type="match status" value="1"/>
</dbReference>
<evidence type="ECO:0000256" key="1">
    <source>
        <dbReference type="SAM" id="Phobius"/>
    </source>
</evidence>
<keyword evidence="1" id="KW-1133">Transmembrane helix</keyword>
<sequence>MPAGRRNFLKRLARATVAAATVASLLACIGFCAWWHRSNSISDVFRIRYIEPGRDLRFFAQSRNGRLYCARIDTRYDPPRTAVPPESHQLDGWSHHWSLTTQSTLELEAIGRQALTPWEAAIDLHFFAEETQNQPSEAPSTTRRHSLRVPFNFLVAITGLLPLIATWRWTQRARKHSAARRTGHCTQCGYDLRATRDRCPECGAVVRAGSVTPT</sequence>
<proteinExistence type="predicted"/>
<keyword evidence="1" id="KW-0472">Membrane</keyword>
<name>A0A7M2X392_9BACT</name>
<dbReference type="RefSeq" id="WP_206295581.1">
    <property type="nucleotide sequence ID" value="NZ_CP063458.1"/>
</dbReference>
<gene>
    <name evidence="2" type="ORF">IPV69_13180</name>
</gene>
<dbReference type="Proteomes" id="UP000593765">
    <property type="component" value="Chromosome"/>
</dbReference>
<evidence type="ECO:0000313" key="3">
    <source>
        <dbReference type="Proteomes" id="UP000593765"/>
    </source>
</evidence>
<protein>
    <submittedName>
        <fullName evidence="2">Uncharacterized protein</fullName>
    </submittedName>
</protein>
<dbReference type="EMBL" id="CP063458">
    <property type="protein sequence ID" value="QOV92247.1"/>
    <property type="molecule type" value="Genomic_DNA"/>
</dbReference>
<keyword evidence="1" id="KW-0812">Transmembrane</keyword>
<reference evidence="2 3" key="1">
    <citation type="submission" date="2020-10" db="EMBL/GenBank/DDBJ databases">
        <title>Wide distribution of Phycisphaera-like planctomycetes from WD2101 soil group in peatlands and genome analysis of the first cultivated representative.</title>
        <authorList>
            <person name="Dedysh S.N."/>
            <person name="Beletsky A.V."/>
            <person name="Ivanova A."/>
            <person name="Kulichevskaya I.S."/>
            <person name="Suzina N.E."/>
            <person name="Philippov D.A."/>
            <person name="Rakitin A.L."/>
            <person name="Mardanov A.V."/>
            <person name="Ravin N.V."/>
        </authorList>
    </citation>
    <scope>NUCLEOTIDE SEQUENCE [LARGE SCALE GENOMIC DNA]</scope>
    <source>
        <strain evidence="2 3">M1803</strain>
    </source>
</reference>
<evidence type="ECO:0000313" key="2">
    <source>
        <dbReference type="EMBL" id="QOV92247.1"/>
    </source>
</evidence>
<dbReference type="InterPro" id="IPR006311">
    <property type="entry name" value="TAT_signal"/>
</dbReference>
<accession>A0A7M2X392</accession>
<feature type="transmembrane region" description="Helical" evidence="1">
    <location>
        <begin position="149"/>
        <end position="170"/>
    </location>
</feature>
<organism evidence="2 3">
    <name type="scientific">Humisphaera borealis</name>
    <dbReference type="NCBI Taxonomy" id="2807512"/>
    <lineage>
        <taxon>Bacteria</taxon>
        <taxon>Pseudomonadati</taxon>
        <taxon>Planctomycetota</taxon>
        <taxon>Phycisphaerae</taxon>
        <taxon>Tepidisphaerales</taxon>
        <taxon>Tepidisphaeraceae</taxon>
        <taxon>Humisphaera</taxon>
    </lineage>
</organism>
<keyword evidence="3" id="KW-1185">Reference proteome</keyword>
<dbReference type="KEGG" id="hbs:IPV69_13180"/>
<dbReference type="AlphaFoldDB" id="A0A7M2X392"/>
<dbReference type="PROSITE" id="PS51257">
    <property type="entry name" value="PROKAR_LIPOPROTEIN"/>
    <property type="match status" value="1"/>
</dbReference>